<name>A0A0T6BFW7_9SCAR</name>
<organism evidence="1 2">
    <name type="scientific">Oryctes borbonicus</name>
    <dbReference type="NCBI Taxonomy" id="1629725"/>
    <lineage>
        <taxon>Eukaryota</taxon>
        <taxon>Metazoa</taxon>
        <taxon>Ecdysozoa</taxon>
        <taxon>Arthropoda</taxon>
        <taxon>Hexapoda</taxon>
        <taxon>Insecta</taxon>
        <taxon>Pterygota</taxon>
        <taxon>Neoptera</taxon>
        <taxon>Endopterygota</taxon>
        <taxon>Coleoptera</taxon>
        <taxon>Polyphaga</taxon>
        <taxon>Scarabaeiformia</taxon>
        <taxon>Scarabaeidae</taxon>
        <taxon>Dynastinae</taxon>
        <taxon>Oryctes</taxon>
    </lineage>
</organism>
<keyword evidence="2" id="KW-1185">Reference proteome</keyword>
<dbReference type="EMBL" id="LJIG01000692">
    <property type="protein sequence ID" value="KRT86248.1"/>
    <property type="molecule type" value="Genomic_DNA"/>
</dbReference>
<sequence length="240" mass="27761">MDEYERKLSTNNPVLMAKTMSSLIEIIQEKLRDKSDFKKKELVELKYLKEKFINGDPNAGIISGKALVHLIKCGTLEVSSITSELVAMIPFAKNYRGMIMVLCDLLVLDLLLKTNHDKYVCPFNLLIPQHPIITILIQNSDAWFDILNYLRTLYQTDDNILIENLNELFAPLYKYVMCDPFLKTPEYCRSKFLQFILNEEQCNHGLIVNIIAWLQVNSFKFFTLLFVNKIIRMLAASPVS</sequence>
<proteinExistence type="predicted"/>
<evidence type="ECO:0000313" key="2">
    <source>
        <dbReference type="Proteomes" id="UP000051574"/>
    </source>
</evidence>
<dbReference type="AlphaFoldDB" id="A0A0T6BFW7"/>
<dbReference type="Proteomes" id="UP000051574">
    <property type="component" value="Unassembled WGS sequence"/>
</dbReference>
<gene>
    <name evidence="1" type="ORF">AMK59_1033</name>
</gene>
<comment type="caution">
    <text evidence="1">The sequence shown here is derived from an EMBL/GenBank/DDBJ whole genome shotgun (WGS) entry which is preliminary data.</text>
</comment>
<accession>A0A0T6BFW7</accession>
<feature type="non-terminal residue" evidence="1">
    <location>
        <position position="240"/>
    </location>
</feature>
<dbReference type="OrthoDB" id="6354723at2759"/>
<protein>
    <submittedName>
        <fullName evidence="1">Uncharacterized protein</fullName>
    </submittedName>
</protein>
<reference evidence="1 2" key="1">
    <citation type="submission" date="2015-09" db="EMBL/GenBank/DDBJ databases">
        <title>Draft genome of the scarab beetle Oryctes borbonicus.</title>
        <authorList>
            <person name="Meyer J.M."/>
            <person name="Markov G.V."/>
            <person name="Baskaran P."/>
            <person name="Herrmann M."/>
            <person name="Sommer R.J."/>
            <person name="Roedelsperger C."/>
        </authorList>
    </citation>
    <scope>NUCLEOTIDE SEQUENCE [LARGE SCALE GENOMIC DNA]</scope>
    <source>
        <strain evidence="1">OB123</strain>
        <tissue evidence="1">Whole animal</tissue>
    </source>
</reference>
<evidence type="ECO:0000313" key="1">
    <source>
        <dbReference type="EMBL" id="KRT86248.1"/>
    </source>
</evidence>